<dbReference type="eggNOG" id="KOG2614">
    <property type="taxonomic scope" value="Eukaryota"/>
</dbReference>
<dbReference type="OMA" id="FEIRKSD"/>
<keyword evidence="1" id="KW-0285">Flavoprotein</keyword>
<evidence type="ECO:0000259" key="5">
    <source>
        <dbReference type="Pfam" id="PF01494"/>
    </source>
</evidence>
<dbReference type="SUPFAM" id="SSF54373">
    <property type="entry name" value="FAD-linked reductases, C-terminal domain"/>
    <property type="match status" value="1"/>
</dbReference>
<accession>K5X3S5</accession>
<gene>
    <name evidence="6" type="ORF">AGABI1DRAFT_107973</name>
</gene>
<evidence type="ECO:0000256" key="2">
    <source>
        <dbReference type="ARBA" id="ARBA00022827"/>
    </source>
</evidence>
<dbReference type="GO" id="GO:0071949">
    <property type="term" value="F:FAD binding"/>
    <property type="evidence" value="ECO:0007669"/>
    <property type="project" value="InterPro"/>
</dbReference>
<dbReference type="KEGG" id="abp:AGABI1DRAFT107973"/>
<dbReference type="SUPFAM" id="SSF51905">
    <property type="entry name" value="FAD/NAD(P)-binding domain"/>
    <property type="match status" value="1"/>
</dbReference>
<dbReference type="InParanoid" id="K5X3S5"/>
<keyword evidence="4" id="KW-0812">Transmembrane</keyword>
<keyword evidence="2" id="KW-0274">FAD</keyword>
<evidence type="ECO:0000256" key="4">
    <source>
        <dbReference type="SAM" id="Phobius"/>
    </source>
</evidence>
<dbReference type="InterPro" id="IPR002938">
    <property type="entry name" value="FAD-bd"/>
</dbReference>
<organism evidence="6 7">
    <name type="scientific">Agaricus bisporus var. burnettii (strain JB137-S8 / ATCC MYA-4627 / FGSC 10392)</name>
    <name type="common">White button mushroom</name>
    <dbReference type="NCBI Taxonomy" id="597362"/>
    <lineage>
        <taxon>Eukaryota</taxon>
        <taxon>Fungi</taxon>
        <taxon>Dikarya</taxon>
        <taxon>Basidiomycota</taxon>
        <taxon>Agaricomycotina</taxon>
        <taxon>Agaricomycetes</taxon>
        <taxon>Agaricomycetidae</taxon>
        <taxon>Agaricales</taxon>
        <taxon>Agaricineae</taxon>
        <taxon>Agaricaceae</taxon>
        <taxon>Agaricus</taxon>
    </lineage>
</organism>
<evidence type="ECO:0000256" key="1">
    <source>
        <dbReference type="ARBA" id="ARBA00022630"/>
    </source>
</evidence>
<dbReference type="Pfam" id="PF01494">
    <property type="entry name" value="FAD_binding_3"/>
    <property type="match status" value="1"/>
</dbReference>
<dbReference type="RefSeq" id="XP_007331660.1">
    <property type="nucleotide sequence ID" value="XM_007331598.1"/>
</dbReference>
<sequence>MSEQDRIRVAIIGAGIVGLTFAVALNAFDKEHKFAIDLYEAAPELSEIGAGINIWPRTWRILEQIGMKDILIPLLDHYPDLKRRVVFEIRKSDQRDGFRITDIVKEGGALRIHRADFQRSLIERLPLPGSGASINSTCNLHLSHRLIDYTETSVPSSPGSSHSCPITLHFADRPSVSCDILLAADGIKSTVRPLFLNRLPDPQRYERYMEPVWSGSTAYRGLVEQAELMRAFPVHRILKLPGIMYVGKSKHVVVYPVSGGKYINVVAVVHEVFKEGTEWTGPSSVQVDQAEFLSCFEGWEEELRALIYCIKQPTKWPINNLDHLDIFAKQRVLLMGDAVHAMVPHQGAGAGTGIEDAYILAALFAHPSSPRSFSASWIKQLGDIYNLVRVPHAIAMSKASIKQGYLDTLHAPGFEKYKEGDDVPRDLLDDLFSVVKRNWDWTATDPEKDRRIATGYLEKPITPML</sequence>
<keyword evidence="4" id="KW-1133">Transmembrane helix</keyword>
<dbReference type="EMBL" id="JH971394">
    <property type="protein sequence ID" value="EKM77828.1"/>
    <property type="molecule type" value="Genomic_DNA"/>
</dbReference>
<dbReference type="GeneID" id="18822488"/>
<evidence type="ECO:0000256" key="3">
    <source>
        <dbReference type="ARBA" id="ARBA00023002"/>
    </source>
</evidence>
<dbReference type="Gene3D" id="3.50.50.60">
    <property type="entry name" value="FAD/NAD(P)-binding domain"/>
    <property type="match status" value="1"/>
</dbReference>
<dbReference type="InterPro" id="IPR051104">
    <property type="entry name" value="FAD_monoxygenase"/>
</dbReference>
<dbReference type="GO" id="GO:0044550">
    <property type="term" value="P:secondary metabolite biosynthetic process"/>
    <property type="evidence" value="ECO:0007669"/>
    <property type="project" value="TreeGrafter"/>
</dbReference>
<evidence type="ECO:0000313" key="7">
    <source>
        <dbReference type="Proteomes" id="UP000008493"/>
    </source>
</evidence>
<dbReference type="OrthoDB" id="417877at2759"/>
<evidence type="ECO:0000313" key="6">
    <source>
        <dbReference type="EMBL" id="EKM77828.1"/>
    </source>
</evidence>
<dbReference type="Proteomes" id="UP000008493">
    <property type="component" value="Unassembled WGS sequence"/>
</dbReference>
<name>K5X3S5_AGABU</name>
<dbReference type="PANTHER" id="PTHR46720:SF3">
    <property type="entry name" value="FAD-BINDING DOMAIN-CONTAINING PROTEIN-RELATED"/>
    <property type="match status" value="1"/>
</dbReference>
<dbReference type="AlphaFoldDB" id="K5X3S5"/>
<reference evidence="7" key="1">
    <citation type="journal article" date="2012" name="Proc. Natl. Acad. Sci. U.S.A.">
        <title>Genome sequence of the button mushroom Agaricus bisporus reveals mechanisms governing adaptation to a humic-rich ecological niche.</title>
        <authorList>
            <person name="Morin E."/>
            <person name="Kohler A."/>
            <person name="Baker A.R."/>
            <person name="Foulongne-Oriol M."/>
            <person name="Lombard V."/>
            <person name="Nagy L.G."/>
            <person name="Ohm R.A."/>
            <person name="Patyshakuliyeva A."/>
            <person name="Brun A."/>
            <person name="Aerts A.L."/>
            <person name="Bailey A.M."/>
            <person name="Billette C."/>
            <person name="Coutinho P.M."/>
            <person name="Deakin G."/>
            <person name="Doddapaneni H."/>
            <person name="Floudas D."/>
            <person name="Grimwood J."/>
            <person name="Hilden K."/>
            <person name="Kuees U."/>
            <person name="LaButti K.M."/>
            <person name="Lapidus A."/>
            <person name="Lindquist E.A."/>
            <person name="Lucas S.M."/>
            <person name="Murat C."/>
            <person name="Riley R.W."/>
            <person name="Salamov A.A."/>
            <person name="Schmutz J."/>
            <person name="Subramanian V."/>
            <person name="Woesten H.A.B."/>
            <person name="Xu J."/>
            <person name="Eastwood D.C."/>
            <person name="Foster G.D."/>
            <person name="Sonnenberg A.S."/>
            <person name="Cullen D."/>
            <person name="de Vries R.P."/>
            <person name="Lundell T."/>
            <person name="Hibbett D.S."/>
            <person name="Henrissat B."/>
            <person name="Burton K.S."/>
            <person name="Kerrigan R.W."/>
            <person name="Challen M.P."/>
            <person name="Grigoriev I.V."/>
            <person name="Martin F."/>
        </authorList>
    </citation>
    <scope>NUCLEOTIDE SEQUENCE [LARGE SCALE GENOMIC DNA]</scope>
    <source>
        <strain evidence="7">JB137-S8 / ATCC MYA-4627 / FGSC 10392</strain>
    </source>
</reference>
<dbReference type="PANTHER" id="PTHR46720">
    <property type="entry name" value="HYDROXYLASE, PUTATIVE (AFU_ORTHOLOGUE AFUA_3G01460)-RELATED"/>
    <property type="match status" value="1"/>
</dbReference>
<dbReference type="GO" id="GO:0016491">
    <property type="term" value="F:oxidoreductase activity"/>
    <property type="evidence" value="ECO:0007669"/>
    <property type="project" value="UniProtKB-KW"/>
</dbReference>
<dbReference type="PRINTS" id="PR00420">
    <property type="entry name" value="RNGMNOXGNASE"/>
</dbReference>
<dbReference type="InterPro" id="IPR036188">
    <property type="entry name" value="FAD/NAD-bd_sf"/>
</dbReference>
<protein>
    <recommendedName>
        <fullName evidence="5">FAD-binding domain-containing protein</fullName>
    </recommendedName>
</protein>
<feature type="domain" description="FAD-binding" evidence="5">
    <location>
        <begin position="175"/>
        <end position="366"/>
    </location>
</feature>
<dbReference type="STRING" id="597362.K5X3S5"/>
<feature type="transmembrane region" description="Helical" evidence="4">
    <location>
        <begin position="7"/>
        <end position="28"/>
    </location>
</feature>
<dbReference type="HOGENOM" id="CLU_009665_6_3_1"/>
<keyword evidence="4" id="KW-0472">Membrane</keyword>
<keyword evidence="7" id="KW-1185">Reference proteome</keyword>
<proteinExistence type="predicted"/>
<keyword evidence="3" id="KW-0560">Oxidoreductase</keyword>